<feature type="domain" description="Transglycosylase SLT" evidence="4">
    <location>
        <begin position="105"/>
        <end position="204"/>
    </location>
</feature>
<gene>
    <name evidence="5" type="ORF">HHL27_07810</name>
</gene>
<keyword evidence="6" id="KW-1185">Reference proteome</keyword>
<reference evidence="5 6" key="1">
    <citation type="submission" date="2020-04" db="EMBL/GenBank/DDBJ databases">
        <title>Novosphingobium sp. TW-4 isolated from soil.</title>
        <authorList>
            <person name="Dahal R.H."/>
            <person name="Chaudhary D.K."/>
        </authorList>
    </citation>
    <scope>NUCLEOTIDE SEQUENCE [LARGE SCALE GENOMIC DNA]</scope>
    <source>
        <strain evidence="5 6">TW-4</strain>
    </source>
</reference>
<comment type="caution">
    <text evidence="5">The sequence shown here is derived from an EMBL/GenBank/DDBJ whole genome shotgun (WGS) entry which is preliminary data.</text>
</comment>
<comment type="similarity">
    <text evidence="1">Belongs to the transglycosylase Slt family.</text>
</comment>
<evidence type="ECO:0000256" key="1">
    <source>
        <dbReference type="ARBA" id="ARBA00007734"/>
    </source>
</evidence>
<dbReference type="Gene3D" id="1.10.530.10">
    <property type="match status" value="1"/>
</dbReference>
<name>A0A7Y0BNI0_9SPHN</name>
<evidence type="ECO:0000313" key="6">
    <source>
        <dbReference type="Proteomes" id="UP000583556"/>
    </source>
</evidence>
<evidence type="ECO:0000256" key="3">
    <source>
        <dbReference type="SAM" id="SignalP"/>
    </source>
</evidence>
<dbReference type="Proteomes" id="UP000583556">
    <property type="component" value="Unassembled WGS sequence"/>
</dbReference>
<accession>A0A7Y0BNI0</accession>
<proteinExistence type="inferred from homology"/>
<feature type="chain" id="PRO_5031206255" evidence="3">
    <location>
        <begin position="24"/>
        <end position="219"/>
    </location>
</feature>
<dbReference type="Pfam" id="PF01464">
    <property type="entry name" value="SLT"/>
    <property type="match status" value="1"/>
</dbReference>
<dbReference type="InterPro" id="IPR008258">
    <property type="entry name" value="Transglycosylase_SLT_dom_1"/>
</dbReference>
<evidence type="ECO:0000313" key="5">
    <source>
        <dbReference type="EMBL" id="NML93569.1"/>
    </source>
</evidence>
<feature type="signal peptide" evidence="3">
    <location>
        <begin position="1"/>
        <end position="23"/>
    </location>
</feature>
<dbReference type="CDD" id="cd00254">
    <property type="entry name" value="LT-like"/>
    <property type="match status" value="1"/>
</dbReference>
<dbReference type="EMBL" id="JABBGM010000003">
    <property type="protein sequence ID" value="NML93569.1"/>
    <property type="molecule type" value="Genomic_DNA"/>
</dbReference>
<dbReference type="RefSeq" id="WP_169492852.1">
    <property type="nucleotide sequence ID" value="NZ_JABBGM010000003.1"/>
</dbReference>
<sequence>MRLRWATITAALAGLAFVVPAQAQEEMAAEAAAAPEMRPDGFRVAEGSNGFQLVEHGIWRQPLAASSGAPVLDAGRTYLPNRYAKPEASGPSGFRRASYLPHVYAAEAQYSLPSGLLDALVWTESRYNPLAISKAGAAGLGQLMPGTARDLGVSNRFDPMANIFGAARYLRQMLDKFGVVHLALAAYNAGPGAVERAGGIPRNGETPAYVRDVLRHWRF</sequence>
<organism evidence="5 6">
    <name type="scientific">Novosphingobium olei</name>
    <dbReference type="NCBI Taxonomy" id="2728851"/>
    <lineage>
        <taxon>Bacteria</taxon>
        <taxon>Pseudomonadati</taxon>
        <taxon>Pseudomonadota</taxon>
        <taxon>Alphaproteobacteria</taxon>
        <taxon>Sphingomonadales</taxon>
        <taxon>Sphingomonadaceae</taxon>
        <taxon>Novosphingobium</taxon>
    </lineage>
</organism>
<dbReference type="SUPFAM" id="SSF53955">
    <property type="entry name" value="Lysozyme-like"/>
    <property type="match status" value="1"/>
</dbReference>
<dbReference type="InterPro" id="IPR023346">
    <property type="entry name" value="Lysozyme-like_dom_sf"/>
</dbReference>
<comment type="similarity">
    <text evidence="2">Belongs to the virb1 family.</text>
</comment>
<evidence type="ECO:0000259" key="4">
    <source>
        <dbReference type="Pfam" id="PF01464"/>
    </source>
</evidence>
<keyword evidence="3" id="KW-0732">Signal</keyword>
<protein>
    <submittedName>
        <fullName evidence="5">Lytic transglycosylase domain-containing protein</fullName>
    </submittedName>
</protein>
<dbReference type="PANTHER" id="PTHR37423:SF2">
    <property type="entry name" value="MEMBRANE-BOUND LYTIC MUREIN TRANSGLYCOSYLASE C"/>
    <property type="match status" value="1"/>
</dbReference>
<dbReference type="AlphaFoldDB" id="A0A7Y0BNI0"/>
<evidence type="ECO:0000256" key="2">
    <source>
        <dbReference type="ARBA" id="ARBA00009387"/>
    </source>
</evidence>
<dbReference type="PANTHER" id="PTHR37423">
    <property type="entry name" value="SOLUBLE LYTIC MUREIN TRANSGLYCOSYLASE-RELATED"/>
    <property type="match status" value="1"/>
</dbReference>